<evidence type="ECO:0000313" key="3">
    <source>
        <dbReference type="WBParaSite" id="TREG1_2980.2"/>
    </source>
</evidence>
<dbReference type="Pfam" id="PF02493">
    <property type="entry name" value="MORN"/>
    <property type="match status" value="8"/>
</dbReference>
<dbReference type="Gene3D" id="2.20.110.10">
    <property type="entry name" value="Histone H3 K4-specific methyltransferase SET7/9 N-terminal domain"/>
    <property type="match status" value="4"/>
</dbReference>
<dbReference type="PANTHER" id="PTHR23084:SF263">
    <property type="entry name" value="MORN REPEAT-CONTAINING PROTEIN 1"/>
    <property type="match status" value="1"/>
</dbReference>
<sequence length="538" mass="60968">MSTGFYVGQTHNDKRNGTGIYSYRNGYYKYEGQWSDGKKCGNGKFTMKDGSVYEGDFTDGEISGKGRRYYPLSKNEYIGHFMLGERHGYGRMNYGNGCVYEGDWLHNSKHGQGKYIYIDGSKYTGGFIENKRSGAGCLWTTMFVYWGYWKNNIFNGTGTLKLINGTKYEGEFVNGKPSGHGKLTRQTILMMPSYEGLWKDGSPCQTAQYMRLSVEAEKAMSDKNYSSLLEYQNSPVKEAENYKFATLSWMEISTDELKTNCSVDICVYTENRQILIEESNRQLALWVGKICKEKLQCRIPVKLQFPVSTPLLSSMERNNTYTVETPFGFSVFPIGSVSLVSSCNNEEKVQREDVLSSLKPEADTVNRVCDNLHLDAEEIKLKVKDIVPESDAMMNENQYLLNEIFVYRQATNRGFVSYSVTKSTMNADSPSHLSPVEQESCATTTVKTGLDVSTQNDSIDLSVFEKSILLFEEFANSPRIGDQFVFVVEDITPQEEKGDDEGMLCEVNAIPCHILRSPKRLSPLFIKLHYNTDLNHSQ</sequence>
<dbReference type="Proteomes" id="UP000050795">
    <property type="component" value="Unassembled WGS sequence"/>
</dbReference>
<reference evidence="2" key="1">
    <citation type="submission" date="2022-06" db="EMBL/GenBank/DDBJ databases">
        <authorList>
            <person name="Berger JAMES D."/>
            <person name="Berger JAMES D."/>
        </authorList>
    </citation>
    <scope>NUCLEOTIDE SEQUENCE [LARGE SCALE GENOMIC DNA]</scope>
</reference>
<organism evidence="2 3">
    <name type="scientific">Trichobilharzia regenti</name>
    <name type="common">Nasal bird schistosome</name>
    <dbReference type="NCBI Taxonomy" id="157069"/>
    <lineage>
        <taxon>Eukaryota</taxon>
        <taxon>Metazoa</taxon>
        <taxon>Spiralia</taxon>
        <taxon>Lophotrochozoa</taxon>
        <taxon>Platyhelminthes</taxon>
        <taxon>Trematoda</taxon>
        <taxon>Digenea</taxon>
        <taxon>Strigeidida</taxon>
        <taxon>Schistosomatoidea</taxon>
        <taxon>Schistosomatidae</taxon>
        <taxon>Trichobilharzia</taxon>
    </lineage>
</organism>
<dbReference type="WBParaSite" id="TREG1_2980.4">
    <property type="protein sequence ID" value="TREG1_2980.4"/>
    <property type="gene ID" value="TREG1_2980"/>
</dbReference>
<proteinExistence type="predicted"/>
<name>A0AA85JN79_TRIRE</name>
<protein>
    <recommendedName>
        <fullName evidence="5">MORN repeat-containing protein 1</fullName>
    </recommendedName>
</protein>
<dbReference type="SMART" id="SM00698">
    <property type="entry name" value="MORN"/>
    <property type="match status" value="8"/>
</dbReference>
<dbReference type="InterPro" id="IPR003409">
    <property type="entry name" value="MORN"/>
</dbReference>
<dbReference type="WBParaSite" id="TREG1_2980.2">
    <property type="protein sequence ID" value="TREG1_2980.2"/>
    <property type="gene ID" value="TREG1_2980"/>
</dbReference>
<reference evidence="3 4" key="2">
    <citation type="submission" date="2023-11" db="UniProtKB">
        <authorList>
            <consortium name="WormBaseParasite"/>
        </authorList>
    </citation>
    <scope>IDENTIFICATION</scope>
</reference>
<keyword evidence="2" id="KW-1185">Reference proteome</keyword>
<accession>A0AA85JN79</accession>
<evidence type="ECO:0000256" key="1">
    <source>
        <dbReference type="ARBA" id="ARBA00022737"/>
    </source>
</evidence>
<dbReference type="AlphaFoldDB" id="A0AA85JN79"/>
<keyword evidence="1" id="KW-0677">Repeat</keyword>
<evidence type="ECO:0000313" key="4">
    <source>
        <dbReference type="WBParaSite" id="TREG1_2980.4"/>
    </source>
</evidence>
<evidence type="ECO:0000313" key="2">
    <source>
        <dbReference type="Proteomes" id="UP000050795"/>
    </source>
</evidence>
<evidence type="ECO:0008006" key="5">
    <source>
        <dbReference type="Google" id="ProtNLM"/>
    </source>
</evidence>
<dbReference type="PANTHER" id="PTHR23084">
    <property type="entry name" value="PHOSPHATIDYLINOSITOL-4-PHOSPHATE 5-KINASE RELATED"/>
    <property type="match status" value="1"/>
</dbReference>
<dbReference type="SUPFAM" id="SSF82185">
    <property type="entry name" value="Histone H3 K4-specific methyltransferase SET7/9 N-terminal domain"/>
    <property type="match status" value="3"/>
</dbReference>